<dbReference type="Gene3D" id="3.30.70.580">
    <property type="entry name" value="Pseudouridine synthase I, catalytic domain, N-terminal subdomain"/>
    <property type="match status" value="1"/>
</dbReference>
<dbReference type="STRING" id="1307763.L21SP4_01098"/>
<dbReference type="NCBIfam" id="TIGR00071">
    <property type="entry name" value="hisT_truA"/>
    <property type="match status" value="1"/>
</dbReference>
<comment type="catalytic activity">
    <reaction evidence="4 7">
        <text>uridine(38/39/40) in tRNA = pseudouridine(38/39/40) in tRNA</text>
        <dbReference type="Rhea" id="RHEA:22376"/>
        <dbReference type="Rhea" id="RHEA-COMP:10085"/>
        <dbReference type="Rhea" id="RHEA-COMP:10087"/>
        <dbReference type="ChEBI" id="CHEBI:65314"/>
        <dbReference type="ChEBI" id="CHEBI:65315"/>
        <dbReference type="EC" id="5.4.99.12"/>
    </reaction>
</comment>
<evidence type="ECO:0000256" key="2">
    <source>
        <dbReference type="ARBA" id="ARBA00022694"/>
    </source>
</evidence>
<dbReference type="PIRSF" id="PIRSF001430">
    <property type="entry name" value="tRNA_psdUrid_synth"/>
    <property type="match status" value="1"/>
</dbReference>
<organism evidence="9 10">
    <name type="scientific">Kiritimatiella glycovorans</name>
    <dbReference type="NCBI Taxonomy" id="1307763"/>
    <lineage>
        <taxon>Bacteria</taxon>
        <taxon>Pseudomonadati</taxon>
        <taxon>Kiritimatiellota</taxon>
        <taxon>Kiritimatiellia</taxon>
        <taxon>Kiritimatiellales</taxon>
        <taxon>Kiritimatiellaceae</taxon>
        <taxon>Kiritimatiella</taxon>
    </lineage>
</organism>
<dbReference type="EMBL" id="CP010904">
    <property type="protein sequence ID" value="AKJ64350.1"/>
    <property type="molecule type" value="Genomic_DNA"/>
</dbReference>
<reference evidence="9 10" key="2">
    <citation type="journal article" date="2016" name="ISME J.">
        <title>Characterization of the first cultured representative of Verrucomicrobia subdivision 5 indicates the proposal of a novel phylum.</title>
        <authorList>
            <person name="Spring S."/>
            <person name="Bunk B."/>
            <person name="Sproer C."/>
            <person name="Schumann P."/>
            <person name="Rohde M."/>
            <person name="Tindall B.J."/>
            <person name="Klenk H.P."/>
        </authorList>
    </citation>
    <scope>NUCLEOTIDE SEQUENCE [LARGE SCALE GENOMIC DNA]</scope>
    <source>
        <strain evidence="9 10">L21-Fru-AB</strain>
    </source>
</reference>
<dbReference type="RefSeq" id="WP_052881691.1">
    <property type="nucleotide sequence ID" value="NZ_CP010904.1"/>
</dbReference>
<evidence type="ECO:0000256" key="1">
    <source>
        <dbReference type="ARBA" id="ARBA00009375"/>
    </source>
</evidence>
<feature type="active site" description="Nucleophile" evidence="4 5">
    <location>
        <position position="52"/>
    </location>
</feature>
<dbReference type="AlphaFoldDB" id="A0A0G3EHS5"/>
<proteinExistence type="inferred from homology"/>
<dbReference type="Gene3D" id="3.30.70.660">
    <property type="entry name" value="Pseudouridine synthase I, catalytic domain, C-terminal subdomain"/>
    <property type="match status" value="1"/>
</dbReference>
<gene>
    <name evidence="4 9" type="primary">truA</name>
    <name evidence="9" type="ORF">L21SP4_01098</name>
</gene>
<name>A0A0G3EHS5_9BACT</name>
<evidence type="ECO:0000256" key="4">
    <source>
        <dbReference type="HAMAP-Rule" id="MF_00171"/>
    </source>
</evidence>
<dbReference type="GO" id="GO:0003723">
    <property type="term" value="F:RNA binding"/>
    <property type="evidence" value="ECO:0007669"/>
    <property type="project" value="InterPro"/>
</dbReference>
<evidence type="ECO:0000313" key="10">
    <source>
        <dbReference type="Proteomes" id="UP000035268"/>
    </source>
</evidence>
<keyword evidence="2 4" id="KW-0819">tRNA processing</keyword>
<comment type="caution">
    <text evidence="4">Lacks conserved residue(s) required for the propagation of feature annotation.</text>
</comment>
<dbReference type="KEGG" id="vbl:L21SP4_01098"/>
<dbReference type="PATRIC" id="fig|1609981.3.peg.1147"/>
<evidence type="ECO:0000256" key="3">
    <source>
        <dbReference type="ARBA" id="ARBA00023235"/>
    </source>
</evidence>
<dbReference type="EC" id="5.4.99.12" evidence="4"/>
<evidence type="ECO:0000256" key="7">
    <source>
        <dbReference type="RuleBase" id="RU003792"/>
    </source>
</evidence>
<comment type="similarity">
    <text evidence="1 4 7">Belongs to the tRNA pseudouridine synthase TruA family.</text>
</comment>
<dbReference type="InterPro" id="IPR020103">
    <property type="entry name" value="PsdUridine_synth_cat_dom_sf"/>
</dbReference>
<dbReference type="HAMAP" id="MF_00171">
    <property type="entry name" value="TruA"/>
    <property type="match status" value="1"/>
</dbReference>
<dbReference type="CDD" id="cd02570">
    <property type="entry name" value="PseudoU_synth_EcTruA"/>
    <property type="match status" value="1"/>
</dbReference>
<dbReference type="InterPro" id="IPR020094">
    <property type="entry name" value="TruA/RsuA/RluB/E/F_N"/>
</dbReference>
<dbReference type="InterPro" id="IPR001406">
    <property type="entry name" value="PsdUridine_synth_TruA"/>
</dbReference>
<dbReference type="FunFam" id="3.30.70.580:FF:000001">
    <property type="entry name" value="tRNA pseudouridine synthase A"/>
    <property type="match status" value="1"/>
</dbReference>
<dbReference type="GO" id="GO:0160147">
    <property type="term" value="F:tRNA pseudouridine(38-40) synthase activity"/>
    <property type="evidence" value="ECO:0007669"/>
    <property type="project" value="UniProtKB-EC"/>
</dbReference>
<accession>A0A0G3EHS5</accession>
<evidence type="ECO:0000313" key="9">
    <source>
        <dbReference type="EMBL" id="AKJ64350.1"/>
    </source>
</evidence>
<dbReference type="PANTHER" id="PTHR11142:SF0">
    <property type="entry name" value="TRNA PSEUDOURIDINE SYNTHASE-LIKE 1"/>
    <property type="match status" value="1"/>
</dbReference>
<dbReference type="OrthoDB" id="9811823at2"/>
<evidence type="ECO:0000256" key="6">
    <source>
        <dbReference type="PIRSR" id="PIRSR001430-2"/>
    </source>
</evidence>
<keyword evidence="10" id="KW-1185">Reference proteome</keyword>
<dbReference type="Proteomes" id="UP000035268">
    <property type="component" value="Chromosome"/>
</dbReference>
<feature type="domain" description="Pseudouridine synthase I TruA alpha/beta" evidence="8">
    <location>
        <begin position="7"/>
        <end position="104"/>
    </location>
</feature>
<dbReference type="Pfam" id="PF01416">
    <property type="entry name" value="PseudoU_synth_1"/>
    <property type="match status" value="2"/>
</dbReference>
<comment type="subunit">
    <text evidence="4">Homodimer.</text>
</comment>
<dbReference type="GO" id="GO:0031119">
    <property type="term" value="P:tRNA pseudouridine synthesis"/>
    <property type="evidence" value="ECO:0007669"/>
    <property type="project" value="UniProtKB-UniRule"/>
</dbReference>
<feature type="domain" description="Pseudouridine synthase I TruA alpha/beta" evidence="8">
    <location>
        <begin position="144"/>
        <end position="245"/>
    </location>
</feature>
<dbReference type="PANTHER" id="PTHR11142">
    <property type="entry name" value="PSEUDOURIDYLATE SYNTHASE"/>
    <property type="match status" value="1"/>
</dbReference>
<keyword evidence="3 4" id="KW-0413">Isomerase</keyword>
<evidence type="ECO:0000256" key="5">
    <source>
        <dbReference type="PIRSR" id="PIRSR001430-1"/>
    </source>
</evidence>
<dbReference type="SUPFAM" id="SSF55120">
    <property type="entry name" value="Pseudouridine synthase"/>
    <property type="match status" value="1"/>
</dbReference>
<dbReference type="InterPro" id="IPR020097">
    <property type="entry name" value="PsdUridine_synth_TruA_a/b_dom"/>
</dbReference>
<comment type="function">
    <text evidence="4">Formation of pseudouridine at positions 38, 39 and 40 in the anticodon stem and loop of transfer RNAs.</text>
</comment>
<reference evidence="10" key="1">
    <citation type="submission" date="2015-02" db="EMBL/GenBank/DDBJ databases">
        <title>Description and complete genome sequence of the first cultured representative of the subdivision 5 of the Verrucomicrobia phylum.</title>
        <authorList>
            <person name="Spring S."/>
            <person name="Bunk B."/>
            <person name="Sproer C."/>
            <person name="Klenk H.-P."/>
        </authorList>
    </citation>
    <scope>NUCLEOTIDE SEQUENCE [LARGE SCALE GENOMIC DNA]</scope>
    <source>
        <strain evidence="10">L21-Fru-AB</strain>
    </source>
</reference>
<feature type="binding site" evidence="4 6">
    <location>
        <position position="110"/>
    </location>
    <ligand>
        <name>substrate</name>
    </ligand>
</feature>
<sequence>MTRYHMIIAYDGTAYYGWQVQPHHRTVQQTLEDALERLFGARPRVHASGRTDTGVHARGQSVHFDAPRTMEAADIRNALNAFLPPDVRVMKTRRVPSGFHARYDATGKEYRYFIWDGPVLPPHRRHTHHHVPRRLDVEAMEQGAAALIGRHDFTAFAAWPKKTVENPVRTIDSLRIRRHGHETTIAVRGDGFLYKMVRSLAGYLIRIGTGERRPDDVKPVLESAERTAEVPTAPGHGLVLWRVTYGTTSGIRRIPLPRASPEG</sequence>
<protein>
    <recommendedName>
        <fullName evidence="4">tRNA pseudouridine synthase A</fullName>
        <ecNumber evidence="4">5.4.99.12</ecNumber>
    </recommendedName>
    <alternativeName>
        <fullName evidence="4">tRNA pseudouridine(38-40) synthase</fullName>
    </alternativeName>
    <alternativeName>
        <fullName evidence="4">tRNA pseudouridylate synthase I</fullName>
    </alternativeName>
    <alternativeName>
        <fullName evidence="4">tRNA-uridine isomerase I</fullName>
    </alternativeName>
</protein>
<evidence type="ECO:0000259" key="8">
    <source>
        <dbReference type="Pfam" id="PF01416"/>
    </source>
</evidence>
<dbReference type="InterPro" id="IPR020095">
    <property type="entry name" value="PsdUridine_synth_TruA_C"/>
</dbReference>